<organism evidence="1">
    <name type="scientific">uncultured virus</name>
    <dbReference type="NCBI Taxonomy" id="340016"/>
    <lineage>
        <taxon>Viruses</taxon>
        <taxon>environmental samples</taxon>
    </lineage>
</organism>
<sequence length="186" mass="21153">MYKLFTDKNELFECSISLQGASLKKSKARLVIETPEYSLLFNGSISKGGKCEIPIKKLKGLIDEDTKGNIRLEVIAEDTFFTPWESDFEVDASKKVTVEVKTQTTKKPIVETKVNVKVKEEKPTITEKEHVMNLFKLLIKEDINVDNIFYKRNALNNVVATYLQENPVEDANKIIGGILKVLEKKK</sequence>
<proteinExistence type="predicted"/>
<reference evidence="1" key="2">
    <citation type="journal article" date="2017" name="Nat. Commun.">
        <title>Single-virus genomics reveals hidden cosmopolitan and abundant viruses.</title>
        <authorList>
            <person name="Martinez-Hernandez F."/>
            <person name="Fornas O."/>
            <person name="Lluesma Gomez M."/>
            <person name="Bolduc B."/>
            <person name="de la Cruz Pena M.J."/>
            <person name="Martinez J.M."/>
            <person name="Anton J."/>
            <person name="Gasol J.M."/>
            <person name="Rosselli R."/>
            <person name="Rodriguez-Valera F."/>
            <person name="Sullivan M.B."/>
            <person name="Acinas S.G."/>
            <person name="Martinez-Garcia M."/>
        </authorList>
    </citation>
    <scope>NUCLEOTIDE SEQUENCE</scope>
</reference>
<accession>A0A218ML76</accession>
<evidence type="ECO:0000313" key="1">
    <source>
        <dbReference type="EMBL" id="ASF00036.1"/>
    </source>
</evidence>
<reference evidence="1" key="1">
    <citation type="submission" date="2016-10" db="EMBL/GenBank/DDBJ databases">
        <authorList>
            <person name="Varghese N."/>
        </authorList>
    </citation>
    <scope>NUCLEOTIDE SEQUENCE</scope>
</reference>
<dbReference type="EMBL" id="KY052811">
    <property type="protein sequence ID" value="ASF00036.1"/>
    <property type="molecule type" value="Genomic_DNA"/>
</dbReference>
<protein>
    <submittedName>
        <fullName evidence="1">Uncharacterized protein</fullName>
    </submittedName>
</protein>
<name>A0A218ML76_9VIRU</name>